<proteinExistence type="predicted"/>
<comment type="caution">
    <text evidence="1">The sequence shown here is derived from an EMBL/GenBank/DDBJ whole genome shotgun (WGS) entry which is preliminary data.</text>
</comment>
<evidence type="ECO:0000313" key="1">
    <source>
        <dbReference type="EMBL" id="MPC23816.1"/>
    </source>
</evidence>
<dbReference type="EMBL" id="VSRR010001256">
    <property type="protein sequence ID" value="MPC23816.1"/>
    <property type="molecule type" value="Genomic_DNA"/>
</dbReference>
<dbReference type="Proteomes" id="UP000324222">
    <property type="component" value="Unassembled WGS sequence"/>
</dbReference>
<keyword evidence="2" id="KW-1185">Reference proteome</keyword>
<dbReference type="AlphaFoldDB" id="A0A5B7DSB7"/>
<evidence type="ECO:0000313" key="2">
    <source>
        <dbReference type="Proteomes" id="UP000324222"/>
    </source>
</evidence>
<reference evidence="1 2" key="1">
    <citation type="submission" date="2019-05" db="EMBL/GenBank/DDBJ databases">
        <title>Another draft genome of Portunus trituberculatus and its Hox gene families provides insights of decapod evolution.</title>
        <authorList>
            <person name="Jeong J.-H."/>
            <person name="Song I."/>
            <person name="Kim S."/>
            <person name="Choi T."/>
            <person name="Kim D."/>
            <person name="Ryu S."/>
            <person name="Kim W."/>
        </authorList>
    </citation>
    <scope>NUCLEOTIDE SEQUENCE [LARGE SCALE GENOMIC DNA]</scope>
    <source>
        <tissue evidence="1">Muscle</tissue>
    </source>
</reference>
<accession>A0A5B7DSB7</accession>
<name>A0A5B7DSB7_PORTR</name>
<protein>
    <submittedName>
        <fullName evidence="1">Uncharacterized protein</fullName>
    </submittedName>
</protein>
<organism evidence="1 2">
    <name type="scientific">Portunus trituberculatus</name>
    <name type="common">Swimming crab</name>
    <name type="synonym">Neptunus trituberculatus</name>
    <dbReference type="NCBI Taxonomy" id="210409"/>
    <lineage>
        <taxon>Eukaryota</taxon>
        <taxon>Metazoa</taxon>
        <taxon>Ecdysozoa</taxon>
        <taxon>Arthropoda</taxon>
        <taxon>Crustacea</taxon>
        <taxon>Multicrustacea</taxon>
        <taxon>Malacostraca</taxon>
        <taxon>Eumalacostraca</taxon>
        <taxon>Eucarida</taxon>
        <taxon>Decapoda</taxon>
        <taxon>Pleocyemata</taxon>
        <taxon>Brachyura</taxon>
        <taxon>Eubrachyura</taxon>
        <taxon>Portunoidea</taxon>
        <taxon>Portunidae</taxon>
        <taxon>Portuninae</taxon>
        <taxon>Portunus</taxon>
    </lineage>
</organism>
<sequence length="88" mass="9791">MAGAQLSPGGPHPHLTCLLAPPQGTWTRVRLVLGGSRQNVLHLGAAWKLLISVTLFNIHVMLNCVKHQIEIIWRNYEEANKHSNGKNH</sequence>
<gene>
    <name evidence="1" type="ORF">E2C01_016881</name>
</gene>